<name>A0ABW3M638_9PSEU</name>
<gene>
    <name evidence="1" type="ORF">ACFQ1S_07250</name>
</gene>
<proteinExistence type="predicted"/>
<evidence type="ECO:0000313" key="1">
    <source>
        <dbReference type="EMBL" id="MFD1045397.1"/>
    </source>
</evidence>
<accession>A0ABW3M638</accession>
<protein>
    <submittedName>
        <fullName evidence="1">Uncharacterized protein</fullName>
    </submittedName>
</protein>
<sequence>MADAHRLVEDLLELSEKDGLSSMATRLVDRYRLLVTRLAARLGIGAFLDELVGDFAEYMSYLLIASGGTLEPRVGTPVFLSSEDHELDFEPLSHKVFQVSRADLLRDAEVVGVVTELLDRHERRRK</sequence>
<dbReference type="Proteomes" id="UP001597045">
    <property type="component" value="Unassembled WGS sequence"/>
</dbReference>
<organism evidence="1 2">
    <name type="scientific">Kibdelosporangium lantanae</name>
    <dbReference type="NCBI Taxonomy" id="1497396"/>
    <lineage>
        <taxon>Bacteria</taxon>
        <taxon>Bacillati</taxon>
        <taxon>Actinomycetota</taxon>
        <taxon>Actinomycetes</taxon>
        <taxon>Pseudonocardiales</taxon>
        <taxon>Pseudonocardiaceae</taxon>
        <taxon>Kibdelosporangium</taxon>
    </lineage>
</organism>
<dbReference type="EMBL" id="JBHTIS010000287">
    <property type="protein sequence ID" value="MFD1045397.1"/>
    <property type="molecule type" value="Genomic_DNA"/>
</dbReference>
<comment type="caution">
    <text evidence="1">The sequence shown here is derived from an EMBL/GenBank/DDBJ whole genome shotgun (WGS) entry which is preliminary data.</text>
</comment>
<keyword evidence="2" id="KW-1185">Reference proteome</keyword>
<reference evidence="2" key="1">
    <citation type="journal article" date="2019" name="Int. J. Syst. Evol. Microbiol.">
        <title>The Global Catalogue of Microorganisms (GCM) 10K type strain sequencing project: providing services to taxonomists for standard genome sequencing and annotation.</title>
        <authorList>
            <consortium name="The Broad Institute Genomics Platform"/>
            <consortium name="The Broad Institute Genome Sequencing Center for Infectious Disease"/>
            <person name="Wu L."/>
            <person name="Ma J."/>
        </authorList>
    </citation>
    <scope>NUCLEOTIDE SEQUENCE [LARGE SCALE GENOMIC DNA]</scope>
    <source>
        <strain evidence="2">JCM 31486</strain>
    </source>
</reference>
<evidence type="ECO:0000313" key="2">
    <source>
        <dbReference type="Proteomes" id="UP001597045"/>
    </source>
</evidence>